<feature type="region of interest" description="Disordered" evidence="1">
    <location>
        <begin position="1"/>
        <end position="134"/>
    </location>
</feature>
<feature type="compositionally biased region" description="Polar residues" evidence="1">
    <location>
        <begin position="38"/>
        <end position="51"/>
    </location>
</feature>
<organism evidence="2 3">
    <name type="scientific">Phytophthora fragariae</name>
    <dbReference type="NCBI Taxonomy" id="53985"/>
    <lineage>
        <taxon>Eukaryota</taxon>
        <taxon>Sar</taxon>
        <taxon>Stramenopiles</taxon>
        <taxon>Oomycota</taxon>
        <taxon>Peronosporomycetes</taxon>
        <taxon>Peronosporales</taxon>
        <taxon>Peronosporaceae</taxon>
        <taxon>Phytophthora</taxon>
    </lineage>
</organism>
<feature type="compositionally biased region" description="Low complexity" evidence="1">
    <location>
        <begin position="122"/>
        <end position="134"/>
    </location>
</feature>
<dbReference type="AlphaFoldDB" id="A0A6G0RFZ8"/>
<evidence type="ECO:0000256" key="1">
    <source>
        <dbReference type="SAM" id="MobiDB-lite"/>
    </source>
</evidence>
<feature type="region of interest" description="Disordered" evidence="1">
    <location>
        <begin position="146"/>
        <end position="198"/>
    </location>
</feature>
<sequence>MPPRRSRTAQASNEVPSRPLTRAAKRRLEEAAVRTERAGTTTPVVSDTTAGTAPDQVDEFVVEHSDKPNMSSKTKPAGASPATRPVTRSHKQVTWADGWPVAEKEARDPTSHEVPLPSQLRSTTAITPSPAPVAATPSVVAIDRHEAHRGTSPVAQSEGSAARRAKGKQRGAEITHTTEPTAAREVIDLVPQRRTGSI</sequence>
<dbReference type="EMBL" id="QXFY01000982">
    <property type="protein sequence ID" value="KAE9331787.1"/>
    <property type="molecule type" value="Genomic_DNA"/>
</dbReference>
<proteinExistence type="predicted"/>
<feature type="compositionally biased region" description="Basic and acidic residues" evidence="1">
    <location>
        <begin position="26"/>
        <end position="37"/>
    </location>
</feature>
<name>A0A6G0RFZ8_9STRA</name>
<comment type="caution">
    <text evidence="2">The sequence shown here is derived from an EMBL/GenBank/DDBJ whole genome shotgun (WGS) entry which is preliminary data.</text>
</comment>
<protein>
    <submittedName>
        <fullName evidence="2">Uncharacterized protein</fullName>
    </submittedName>
</protein>
<gene>
    <name evidence="2" type="ORF">PF008_g15259</name>
</gene>
<accession>A0A6G0RFZ8</accession>
<evidence type="ECO:0000313" key="3">
    <source>
        <dbReference type="Proteomes" id="UP000486351"/>
    </source>
</evidence>
<feature type="compositionally biased region" description="Basic and acidic residues" evidence="1">
    <location>
        <begin position="102"/>
        <end position="111"/>
    </location>
</feature>
<reference evidence="2 3" key="1">
    <citation type="submission" date="2018-09" db="EMBL/GenBank/DDBJ databases">
        <title>Genomic investigation of the strawberry pathogen Phytophthora fragariae indicates pathogenicity is determined by transcriptional variation in three key races.</title>
        <authorList>
            <person name="Adams T.M."/>
            <person name="Armitage A.D."/>
            <person name="Sobczyk M.K."/>
            <person name="Bates H.J."/>
            <person name="Dunwell J.M."/>
            <person name="Nellist C.F."/>
            <person name="Harrison R.J."/>
        </authorList>
    </citation>
    <scope>NUCLEOTIDE SEQUENCE [LARGE SCALE GENOMIC DNA]</scope>
    <source>
        <strain evidence="2 3">NOV-77</strain>
    </source>
</reference>
<dbReference type="Proteomes" id="UP000486351">
    <property type="component" value="Unassembled WGS sequence"/>
</dbReference>
<evidence type="ECO:0000313" key="2">
    <source>
        <dbReference type="EMBL" id="KAE9331787.1"/>
    </source>
</evidence>